<protein>
    <submittedName>
        <fullName evidence="2">MaoC family dehydratase</fullName>
    </submittedName>
</protein>
<dbReference type="Gene3D" id="3.10.129.10">
    <property type="entry name" value="Hotdog Thioesterase"/>
    <property type="match status" value="1"/>
</dbReference>
<comment type="caution">
    <text evidence="2">The sequence shown here is derived from an EMBL/GenBank/DDBJ whole genome shotgun (WGS) entry which is preliminary data.</text>
</comment>
<gene>
    <name evidence="2" type="ORF">L2725_17120</name>
</gene>
<dbReference type="EMBL" id="JAKIKT010000007">
    <property type="protein sequence ID" value="MCL2915477.1"/>
    <property type="molecule type" value="Genomic_DNA"/>
</dbReference>
<dbReference type="SUPFAM" id="SSF54637">
    <property type="entry name" value="Thioesterase/thiol ester dehydrase-isomerase"/>
    <property type="match status" value="1"/>
</dbReference>
<reference evidence="2 3" key="1">
    <citation type="submission" date="2022-01" db="EMBL/GenBank/DDBJ databases">
        <title>Whole genome-based taxonomy of the Shewanellaceae.</title>
        <authorList>
            <person name="Martin-Rodriguez A.J."/>
        </authorList>
    </citation>
    <scope>NUCLEOTIDE SEQUENCE [LARGE SCALE GENOMIC DNA]</scope>
    <source>
        <strain evidence="2 3">DSM 21332</strain>
    </source>
</reference>
<feature type="domain" description="MaoC-like" evidence="1">
    <location>
        <begin position="14"/>
        <end position="111"/>
    </location>
</feature>
<dbReference type="PANTHER" id="PTHR42993">
    <property type="entry name" value="MAOC-LIKE DEHYDRATASE DOMAIN-CONTAINING PROTEIN"/>
    <property type="match status" value="1"/>
</dbReference>
<dbReference type="InterPro" id="IPR029069">
    <property type="entry name" value="HotDog_dom_sf"/>
</dbReference>
<sequence length="159" mass="17616">MNDESSLLKYLNSLVGTPLPASNWRHISQEDLDIFALSTGDTQMIHTDSDYAKASGLDGTLAHGFYLLSLMATYLNEQMAGLKGLSMGLNYGLNKVRFTSPVLCGNKINIQGCVKHLEARPNGYLLNLAMHINIQGKQPPALVADWLVLLREKELKDWI</sequence>
<dbReference type="Proteomes" id="UP001202831">
    <property type="component" value="Unassembled WGS sequence"/>
</dbReference>
<evidence type="ECO:0000259" key="1">
    <source>
        <dbReference type="Pfam" id="PF01575"/>
    </source>
</evidence>
<dbReference type="PANTHER" id="PTHR42993:SF1">
    <property type="entry name" value="MAOC-LIKE DEHYDRATASE DOMAIN-CONTAINING PROTEIN"/>
    <property type="match status" value="1"/>
</dbReference>
<dbReference type="RefSeq" id="WP_249250193.1">
    <property type="nucleotide sequence ID" value="NZ_JAKIKT010000007.1"/>
</dbReference>
<keyword evidence="3" id="KW-1185">Reference proteome</keyword>
<evidence type="ECO:0000313" key="3">
    <source>
        <dbReference type="Proteomes" id="UP001202831"/>
    </source>
</evidence>
<dbReference type="InterPro" id="IPR002539">
    <property type="entry name" value="MaoC-like_dom"/>
</dbReference>
<dbReference type="Pfam" id="PF01575">
    <property type="entry name" value="MaoC_dehydratas"/>
    <property type="match status" value="1"/>
</dbReference>
<evidence type="ECO:0000313" key="2">
    <source>
        <dbReference type="EMBL" id="MCL2915477.1"/>
    </source>
</evidence>
<name>A0ABT0NAJ9_9GAMM</name>
<organism evidence="2 3">
    <name type="scientific">Shewanella corallii</name>
    <dbReference type="NCBI Taxonomy" id="560080"/>
    <lineage>
        <taxon>Bacteria</taxon>
        <taxon>Pseudomonadati</taxon>
        <taxon>Pseudomonadota</taxon>
        <taxon>Gammaproteobacteria</taxon>
        <taxon>Alteromonadales</taxon>
        <taxon>Shewanellaceae</taxon>
        <taxon>Shewanella</taxon>
    </lineage>
</organism>
<proteinExistence type="predicted"/>
<accession>A0ABT0NAJ9</accession>